<evidence type="ECO:0000313" key="3">
    <source>
        <dbReference type="Proteomes" id="UP000464314"/>
    </source>
</evidence>
<protein>
    <recommendedName>
        <fullName evidence="4">DUF4179 domain-containing protein</fullName>
    </recommendedName>
</protein>
<proteinExistence type="predicted"/>
<sequence length="574" mass="64561">MKKEDYIKAIQKIELSDQFMQETITMLQAEDNHISDNNKNRVENKLKKTVKSRIIYKVAAILFIILLSTTGIAVATKLSIVDLFKGYFRETVKQDINDTNNLKNNQGSGTITTVPMKEDNKFIEEASAIISSSVTANGLKLTARGVVGDRHTIYIAVDVETIDGSAFSKNQQNDVKDLSFSKVWLKTNDNALGQYCYVTRVDDGSETGKATFVLQNSLVMKEYINHVSLTFTNLTEKNTGNLVDIGSWKSLFDIMNEIGEASEDDFNFMGARYSSEDDRLWYHKTEDKFLKELKKKGVKNSIDYDSYWGKRDAYMEEAIIGRSGITPKYCIRRTENQTTFSSKYPKLAVSNIGILNNQLCVKFELNDSMNFDSFSDSGIIIVNKKNGSIITGMIDASQPVNGDDNSQADMVDGKIISCGAQFSGISDKDMLKDYYFTFGAYGENTLYEGDWKLDFNLDYSDTTREYTVSHNVKFNGENRKLERIMISPISLQLQFKTLTNAGSTDVSKDNLFRINNPAAAAPNMIKIIMKNNTEVILDNLSSDKDTLNSVLPVVIDLDQVAAIEINKTRIKLVR</sequence>
<keyword evidence="1" id="KW-0472">Membrane</keyword>
<dbReference type="KEGG" id="anr:Ana3638_01175"/>
<name>A0A6P1TEB7_9FIRM</name>
<gene>
    <name evidence="2" type="ORF">Ana3638_01175</name>
</gene>
<dbReference type="AlphaFoldDB" id="A0A6P1TEB7"/>
<dbReference type="Proteomes" id="UP000464314">
    <property type="component" value="Chromosome"/>
</dbReference>
<reference evidence="2 3" key="1">
    <citation type="submission" date="2020-01" db="EMBL/GenBank/DDBJ databases">
        <title>Genome analysis of Anaerocolumna sp. CBA3638.</title>
        <authorList>
            <person name="Kim J."/>
            <person name="Roh S.W."/>
        </authorList>
    </citation>
    <scope>NUCLEOTIDE SEQUENCE [LARGE SCALE GENOMIC DNA]</scope>
    <source>
        <strain evidence="2 3">CBA3638</strain>
    </source>
</reference>
<dbReference type="EMBL" id="CP048000">
    <property type="protein sequence ID" value="QHQ59580.1"/>
    <property type="molecule type" value="Genomic_DNA"/>
</dbReference>
<accession>A0A6P1TEB7</accession>
<evidence type="ECO:0000313" key="2">
    <source>
        <dbReference type="EMBL" id="QHQ59580.1"/>
    </source>
</evidence>
<organism evidence="2 3">
    <name type="scientific">Anaerocolumna sedimenticola</name>
    <dbReference type="NCBI Taxonomy" id="2696063"/>
    <lineage>
        <taxon>Bacteria</taxon>
        <taxon>Bacillati</taxon>
        <taxon>Bacillota</taxon>
        <taxon>Clostridia</taxon>
        <taxon>Lachnospirales</taxon>
        <taxon>Lachnospiraceae</taxon>
        <taxon>Anaerocolumna</taxon>
    </lineage>
</organism>
<dbReference type="RefSeq" id="WP_161836288.1">
    <property type="nucleotide sequence ID" value="NZ_CP048000.1"/>
</dbReference>
<keyword evidence="3" id="KW-1185">Reference proteome</keyword>
<evidence type="ECO:0008006" key="4">
    <source>
        <dbReference type="Google" id="ProtNLM"/>
    </source>
</evidence>
<keyword evidence="1" id="KW-0812">Transmembrane</keyword>
<evidence type="ECO:0000256" key="1">
    <source>
        <dbReference type="SAM" id="Phobius"/>
    </source>
</evidence>
<keyword evidence="1" id="KW-1133">Transmembrane helix</keyword>
<feature type="transmembrane region" description="Helical" evidence="1">
    <location>
        <begin position="54"/>
        <end position="75"/>
    </location>
</feature>